<keyword evidence="2" id="KW-1185">Reference proteome</keyword>
<accession>A0ABP0AJS5</accession>
<protein>
    <submittedName>
        <fullName evidence="1">Uncharacterized protein</fullName>
    </submittedName>
</protein>
<dbReference type="PANTHER" id="PTHR21292">
    <property type="entry name" value="EXOCYST COMPLEX COMPONENT SEC6-RELATED"/>
    <property type="match status" value="1"/>
</dbReference>
<feature type="non-terminal residue" evidence="1">
    <location>
        <position position="145"/>
    </location>
</feature>
<reference evidence="1" key="1">
    <citation type="submission" date="2023-12" db="EMBL/GenBank/DDBJ databases">
        <authorList>
            <person name="Brown T."/>
        </authorList>
    </citation>
    <scope>NUCLEOTIDE SEQUENCE</scope>
</reference>
<organism evidence="1 2">
    <name type="scientific">Pipistrellus nathusii</name>
    <name type="common">Nathusius' pipistrelle</name>
    <dbReference type="NCBI Taxonomy" id="59473"/>
    <lineage>
        <taxon>Eukaryota</taxon>
        <taxon>Metazoa</taxon>
        <taxon>Chordata</taxon>
        <taxon>Craniata</taxon>
        <taxon>Vertebrata</taxon>
        <taxon>Euteleostomi</taxon>
        <taxon>Mammalia</taxon>
        <taxon>Eutheria</taxon>
        <taxon>Laurasiatheria</taxon>
        <taxon>Chiroptera</taxon>
        <taxon>Yangochiroptera</taxon>
        <taxon>Vespertilionidae</taxon>
        <taxon>Pipistrellus</taxon>
    </lineage>
</organism>
<proteinExistence type="predicted"/>
<dbReference type="PANTHER" id="PTHR21292:SF4">
    <property type="entry name" value="TUMOR NECROSIS FACTOR ALPHA-INDUCED PROTEIN 2"/>
    <property type="match status" value="1"/>
</dbReference>
<dbReference type="Pfam" id="PF06046">
    <property type="entry name" value="Sec6"/>
    <property type="match status" value="1"/>
</dbReference>
<dbReference type="InterPro" id="IPR010326">
    <property type="entry name" value="EXOC3/Sec6"/>
</dbReference>
<dbReference type="Proteomes" id="UP001314169">
    <property type="component" value="Chromosome Y"/>
</dbReference>
<sequence length="145" mass="16448">MFKRLTQTRWAAAAQTLEEVVSVVEARLPEFLELRECLQEGSVAPWGGLMALPLLMELVHVHLVKEYIVWHSKWRLVLRTAEQQQQLAGQVLANANLIERFCTQHGSPATWLQPALSTLAEIIRLQDPSAIKIEVATYATLYPDF</sequence>
<gene>
    <name evidence="1" type="ORF">MPIPNATIZW_LOCUS19001</name>
</gene>
<evidence type="ECO:0000313" key="2">
    <source>
        <dbReference type="Proteomes" id="UP001314169"/>
    </source>
</evidence>
<evidence type="ECO:0000313" key="1">
    <source>
        <dbReference type="EMBL" id="CAK6450695.1"/>
    </source>
</evidence>
<dbReference type="EMBL" id="OY882880">
    <property type="protein sequence ID" value="CAK6450695.1"/>
    <property type="molecule type" value="Genomic_DNA"/>
</dbReference>
<name>A0ABP0AJS5_PIPNA</name>